<dbReference type="Pfam" id="PF12724">
    <property type="entry name" value="Flavodoxin_5"/>
    <property type="match status" value="1"/>
</dbReference>
<dbReference type="STRING" id="937775.Metlim_1591"/>
<dbReference type="PANTHER" id="PTHR38030:SF2">
    <property type="entry name" value="PROTOPORPHYRINOGEN IX DEHYDROGENASE [QUINONE]"/>
    <property type="match status" value="1"/>
</dbReference>
<evidence type="ECO:0000313" key="3">
    <source>
        <dbReference type="EMBL" id="EHQ35692.1"/>
    </source>
</evidence>
<dbReference type="EMBL" id="CM001436">
    <property type="protein sequence ID" value="EHQ35692.1"/>
    <property type="molecule type" value="Genomic_DNA"/>
</dbReference>
<dbReference type="PANTHER" id="PTHR38030">
    <property type="entry name" value="PROTOPORPHYRINOGEN IX DEHYDROGENASE [MENAQUINONE]"/>
    <property type="match status" value="1"/>
</dbReference>
<protein>
    <submittedName>
        <fullName evidence="3">Flavodoxin/nitric oxide synthase</fullName>
    </submittedName>
</protein>
<dbReference type="HOGENOM" id="CLU_788972_0_0_2"/>
<sequence>MIKTDILLDFIESNTGKPLSSPRSLFGTGDEKLFGITELCRETGSIILKTEDGEEFVLSITNAKQVIELLLTNPVVALDTIENEEIPAYIEEIATDKEEDETKSGKNKKTLLYISDLVVLSGIASYGWAKTPKGDKFRAIAIRRRQISSNNDHKLKENKLKESKSVTESKAKRLLTENKKEPAKKNTSIKDKNIDKKENKPAILITYVTKHGSTADIAWTIRNSFFDAGYKADVKKIQDAEDIRQYSLIIIGTPIYEGKLMPETEEFVKLHRNYLNKKNTALFITGYSLRNKSPAGIQKAEKLAEKLARHVDLVTTGYFGGKLDAKNIPVKEKISSLFREGKIPGDYRDWRLIGEWADSLKEYI</sequence>
<accession>H1Z413</accession>
<dbReference type="AlphaFoldDB" id="H1Z413"/>
<evidence type="ECO:0000256" key="1">
    <source>
        <dbReference type="SAM" id="MobiDB-lite"/>
    </source>
</evidence>
<dbReference type="InterPro" id="IPR029039">
    <property type="entry name" value="Flavoprotein-like_sf"/>
</dbReference>
<keyword evidence="4" id="KW-1185">Reference proteome</keyword>
<dbReference type="InterPro" id="IPR008254">
    <property type="entry name" value="Flavodoxin/NO_synth"/>
</dbReference>
<gene>
    <name evidence="3" type="ORF">Metlim_1591</name>
</gene>
<dbReference type="Gene3D" id="3.40.50.360">
    <property type="match status" value="1"/>
</dbReference>
<dbReference type="RefSeq" id="WP_004077448.1">
    <property type="nucleotide sequence ID" value="NZ_CM001436.1"/>
</dbReference>
<proteinExistence type="predicted"/>
<reference evidence="3 4" key="1">
    <citation type="submission" date="2011-10" db="EMBL/GenBank/DDBJ databases">
        <title>The Improved High-Quality Draft genome of Methanoplanus limicola DSM 2279.</title>
        <authorList>
            <consortium name="US DOE Joint Genome Institute (JGI-PGF)"/>
            <person name="Lucas S."/>
            <person name="Copeland A."/>
            <person name="Lapidus A."/>
            <person name="Glavina del Rio T."/>
            <person name="Dalin E."/>
            <person name="Tice H."/>
            <person name="Bruce D."/>
            <person name="Goodwin L."/>
            <person name="Pitluck S."/>
            <person name="Peters L."/>
            <person name="Mikhailova N."/>
            <person name="Lu M."/>
            <person name="Kyrpides N."/>
            <person name="Mavromatis K."/>
            <person name="Ivanova N."/>
            <person name="Markowitz V."/>
            <person name="Cheng J.-F."/>
            <person name="Hugenholtz P."/>
            <person name="Woyke T."/>
            <person name="Wu D."/>
            <person name="Wirth R."/>
            <person name="Brambilla E.-M."/>
            <person name="Klenk H.-P."/>
            <person name="Eisen J.A."/>
        </authorList>
    </citation>
    <scope>NUCLEOTIDE SEQUENCE [LARGE SCALE GENOMIC DNA]</scope>
    <source>
        <strain evidence="3 4">DSM 2279</strain>
    </source>
</reference>
<dbReference type="SUPFAM" id="SSF52218">
    <property type="entry name" value="Flavoproteins"/>
    <property type="match status" value="1"/>
</dbReference>
<evidence type="ECO:0000259" key="2">
    <source>
        <dbReference type="PROSITE" id="PS50902"/>
    </source>
</evidence>
<dbReference type="InterPro" id="IPR052200">
    <property type="entry name" value="Protoporphyrinogen_IX_DH"/>
</dbReference>
<dbReference type="GO" id="GO:0010181">
    <property type="term" value="F:FMN binding"/>
    <property type="evidence" value="ECO:0007669"/>
    <property type="project" value="InterPro"/>
</dbReference>
<dbReference type="InterPro" id="IPR026816">
    <property type="entry name" value="Flavodoxin_dom"/>
</dbReference>
<evidence type="ECO:0000313" key="4">
    <source>
        <dbReference type="Proteomes" id="UP000005741"/>
    </source>
</evidence>
<dbReference type="OrthoDB" id="103611at2157"/>
<dbReference type="GO" id="GO:0006783">
    <property type="term" value="P:heme biosynthetic process"/>
    <property type="evidence" value="ECO:0007669"/>
    <property type="project" value="TreeGrafter"/>
</dbReference>
<dbReference type="GO" id="GO:0070819">
    <property type="term" value="F:menaquinone-dependent protoporphyrinogen oxidase activity"/>
    <property type="evidence" value="ECO:0007669"/>
    <property type="project" value="TreeGrafter"/>
</dbReference>
<dbReference type="PROSITE" id="PS50902">
    <property type="entry name" value="FLAVODOXIN_LIKE"/>
    <property type="match status" value="1"/>
</dbReference>
<dbReference type="InParanoid" id="H1Z413"/>
<feature type="domain" description="Flavodoxin-like" evidence="2">
    <location>
        <begin position="203"/>
        <end position="364"/>
    </location>
</feature>
<organism evidence="3 4">
    <name type="scientific">Methanoplanus limicola DSM 2279</name>
    <dbReference type="NCBI Taxonomy" id="937775"/>
    <lineage>
        <taxon>Archaea</taxon>
        <taxon>Methanobacteriati</taxon>
        <taxon>Methanobacteriota</taxon>
        <taxon>Stenosarchaea group</taxon>
        <taxon>Methanomicrobia</taxon>
        <taxon>Methanomicrobiales</taxon>
        <taxon>Methanomicrobiaceae</taxon>
        <taxon>Methanoplanus</taxon>
    </lineage>
</organism>
<feature type="region of interest" description="Disordered" evidence="1">
    <location>
        <begin position="151"/>
        <end position="187"/>
    </location>
</feature>
<name>H1Z413_9EURY</name>
<dbReference type="Proteomes" id="UP000005741">
    <property type="component" value="Chromosome"/>
</dbReference>